<dbReference type="RefSeq" id="WP_053417651.1">
    <property type="nucleotide sequence ID" value="NZ_LILB01000005.1"/>
</dbReference>
<dbReference type="Proteomes" id="UP000036867">
    <property type="component" value="Unassembled WGS sequence"/>
</dbReference>
<comment type="caution">
    <text evidence="1">The sequence shown here is derived from an EMBL/GenBank/DDBJ whole genome shotgun (WGS) entry which is preliminary data.</text>
</comment>
<reference evidence="2" key="1">
    <citation type="submission" date="2015-08" db="EMBL/GenBank/DDBJ databases">
        <title>Fjat-10028 dsm 16317.</title>
        <authorList>
            <person name="Liu B."/>
            <person name="Wang J."/>
            <person name="Zhu Y."/>
            <person name="Liu G."/>
            <person name="Chen Q."/>
            <person name="Chen Z."/>
            <person name="Lan J."/>
            <person name="Che J."/>
            <person name="Ge C."/>
            <person name="Shi H."/>
            <person name="Pan Z."/>
            <person name="Liu X."/>
        </authorList>
    </citation>
    <scope>NUCLEOTIDE SEQUENCE [LARGE SCALE GENOMIC DNA]</scope>
    <source>
        <strain evidence="2">DSM 16317</strain>
    </source>
</reference>
<keyword evidence="2" id="KW-1185">Reference proteome</keyword>
<dbReference type="GeneID" id="301137230"/>
<evidence type="ECO:0000313" key="1">
    <source>
        <dbReference type="EMBL" id="KOO49486.1"/>
    </source>
</evidence>
<dbReference type="EMBL" id="LILB01000005">
    <property type="protein sequence ID" value="KOO49486.1"/>
    <property type="molecule type" value="Genomic_DNA"/>
</dbReference>
<protein>
    <submittedName>
        <fullName evidence="1">Uncharacterized protein</fullName>
    </submittedName>
</protein>
<dbReference type="AlphaFoldDB" id="A0A0M0LEW6"/>
<name>A0A0M0LEW6_9BACL</name>
<dbReference type="OrthoDB" id="2739893at2"/>
<proteinExistence type="predicted"/>
<evidence type="ECO:0000313" key="2">
    <source>
        <dbReference type="Proteomes" id="UP000036867"/>
    </source>
</evidence>
<accession>A0A0M0LEW6</accession>
<sequence>MTKVQVIKNIPNSSGELKEVTFVDNRDALPDIGTLHMLYVIRVDITNSNRQTLCIWNGTEYIPFSSGSSNNNGGEQGYQQITKLGVTASTSAPRQYQIPIDYTTSFLRAPIEILKFTVGQQNTVFIQNRFENTDSINFIDNNNIIFDGRLQLKQNFEKQLLTDDMWSGAGTILEVNFEKSDFKKINSLKID</sequence>
<gene>
    <name evidence="1" type="ORF">AMD00_14095</name>
</gene>
<organism evidence="1 2">
    <name type="scientific">Viridibacillus arvi</name>
    <dbReference type="NCBI Taxonomy" id="263475"/>
    <lineage>
        <taxon>Bacteria</taxon>
        <taxon>Bacillati</taxon>
        <taxon>Bacillota</taxon>
        <taxon>Bacilli</taxon>
        <taxon>Bacillales</taxon>
        <taxon>Caryophanaceae</taxon>
        <taxon>Viridibacillus</taxon>
    </lineage>
</organism>